<dbReference type="Proteomes" id="UP000528460">
    <property type="component" value="Unassembled WGS sequence"/>
</dbReference>
<accession>A0A7Y4NED5</accession>
<dbReference type="AlphaFoldDB" id="A0A7Y4NED5"/>
<evidence type="ECO:0000313" key="2">
    <source>
        <dbReference type="Proteomes" id="UP000528460"/>
    </source>
</evidence>
<protein>
    <submittedName>
        <fullName evidence="1">Uncharacterized protein</fullName>
    </submittedName>
</protein>
<dbReference type="RefSeq" id="WP_171413965.1">
    <property type="nucleotide sequence ID" value="NZ_JABFJW010000075.1"/>
</dbReference>
<comment type="caution">
    <text evidence="1">The sequence shown here is derived from an EMBL/GenBank/DDBJ whole genome shotgun (WGS) entry which is preliminary data.</text>
</comment>
<sequence length="316" mass="35921">MENDPPEDADARGTIDLVGHVIVPARELDPLLTPVSNVIVTAKTSTGAWIEAISRLIGPARARFRSTYFQWAMAINGLHLAADRYAQKDFNANKQFIITGIRYDNAANKHTKVNLAEWGGEKAASAHRATIPKMAAWGYIEMFAVLEKFVFEMYREFLGYQPETIIDGPDFAALRRLRREAENDKVKQEEWEKAWAARLDAWHRKRLYDSLHKVFRAFFAVSGLREPKRFTKTTVDSWAETIEGIALVRHLLVHGEDTVPEPLERFCGKPHNLGFNFKAGSPLRVDLVHLQSVETFCHELLNALNESLVEHPDAMK</sequence>
<evidence type="ECO:0000313" key="1">
    <source>
        <dbReference type="EMBL" id="NOK09790.1"/>
    </source>
</evidence>
<proteinExistence type="predicted"/>
<reference evidence="1 2" key="1">
    <citation type="submission" date="2020-05" db="EMBL/GenBank/DDBJ databases">
        <authorList>
            <person name="Whitworth D."/>
        </authorList>
    </citation>
    <scope>NUCLEOTIDE SEQUENCE [LARGE SCALE GENOMIC DNA]</scope>
    <source>
        <strain evidence="1 2">CA046A</strain>
    </source>
</reference>
<name>A0A7Y4NED5_9BACT</name>
<dbReference type="EMBL" id="JABFJW010000075">
    <property type="protein sequence ID" value="NOK09790.1"/>
    <property type="molecule type" value="Genomic_DNA"/>
</dbReference>
<gene>
    <name evidence="1" type="ORF">HNS30_12205</name>
</gene>
<organism evidence="1 2">
    <name type="scientific">Corallococcus exercitus</name>
    <dbReference type="NCBI Taxonomy" id="2316736"/>
    <lineage>
        <taxon>Bacteria</taxon>
        <taxon>Pseudomonadati</taxon>
        <taxon>Myxococcota</taxon>
        <taxon>Myxococcia</taxon>
        <taxon>Myxococcales</taxon>
        <taxon>Cystobacterineae</taxon>
        <taxon>Myxococcaceae</taxon>
        <taxon>Corallococcus</taxon>
    </lineage>
</organism>